<name>A0A380CU49_SPHSI</name>
<organism evidence="2 3">
    <name type="scientific">Sphingobacterium spiritivorum</name>
    <name type="common">Flavobacterium spiritivorum</name>
    <dbReference type="NCBI Taxonomy" id="258"/>
    <lineage>
        <taxon>Bacteria</taxon>
        <taxon>Pseudomonadati</taxon>
        <taxon>Bacteroidota</taxon>
        <taxon>Sphingobacteriia</taxon>
        <taxon>Sphingobacteriales</taxon>
        <taxon>Sphingobacteriaceae</taxon>
        <taxon>Sphingobacterium</taxon>
    </lineage>
</organism>
<gene>
    <name evidence="2" type="ORF">NCTC11388_04513</name>
</gene>
<proteinExistence type="predicted"/>
<evidence type="ECO:0000259" key="1">
    <source>
        <dbReference type="Pfam" id="PF12697"/>
    </source>
</evidence>
<feature type="domain" description="AB hydrolase-1" evidence="1">
    <location>
        <begin position="53"/>
        <end position="202"/>
    </location>
</feature>
<dbReference type="Pfam" id="PF12697">
    <property type="entry name" value="Abhydrolase_6"/>
    <property type="match status" value="1"/>
</dbReference>
<reference evidence="2 3" key="1">
    <citation type="submission" date="2018-06" db="EMBL/GenBank/DDBJ databases">
        <authorList>
            <consortium name="Pathogen Informatics"/>
            <person name="Doyle S."/>
        </authorList>
    </citation>
    <scope>NUCLEOTIDE SEQUENCE [LARGE SCALE GENOMIC DNA]</scope>
    <source>
        <strain evidence="2 3">NCTC11388</strain>
    </source>
</reference>
<evidence type="ECO:0000313" key="3">
    <source>
        <dbReference type="Proteomes" id="UP000254893"/>
    </source>
</evidence>
<protein>
    <recommendedName>
        <fullName evidence="1">AB hydrolase-1 domain-containing protein</fullName>
    </recommendedName>
</protein>
<accession>A0A380CU49</accession>
<dbReference type="EMBL" id="UGYW01000002">
    <property type="protein sequence ID" value="SUJ29044.1"/>
    <property type="molecule type" value="Genomic_DNA"/>
</dbReference>
<dbReference type="Proteomes" id="UP000254893">
    <property type="component" value="Unassembled WGS sequence"/>
</dbReference>
<dbReference type="Gene3D" id="3.40.50.1820">
    <property type="entry name" value="alpha/beta hydrolase"/>
    <property type="match status" value="1"/>
</dbReference>
<dbReference type="InterPro" id="IPR000073">
    <property type="entry name" value="AB_hydrolase_1"/>
</dbReference>
<dbReference type="InterPro" id="IPR029058">
    <property type="entry name" value="AB_hydrolase_fold"/>
</dbReference>
<dbReference type="SUPFAM" id="SSF53474">
    <property type="entry name" value="alpha/beta-Hydrolases"/>
    <property type="match status" value="1"/>
</dbReference>
<evidence type="ECO:0000313" key="2">
    <source>
        <dbReference type="EMBL" id="SUJ29044.1"/>
    </source>
</evidence>
<sequence>MSIMKKVYVISGLGVDKRVFNNIDFNGLDVEYLEWFTPHRDESIEQYAARMTKMIPTDNPIIIGLSFGGMVAIEISKLIAYDKLILLASAKTRYEIPALYKLFGRLKLHKTIPPSLFKYYNPVLGWLFGIHTSEDKRLLKEILRDTDSLFMTWAINEIVTWNNSEEPINYVHIHGTKDNILPAKNIKNITVCIEGAGHFMTVTSATTISMEIRTILNS</sequence>
<dbReference type="AlphaFoldDB" id="A0A380CU49"/>